<comment type="caution">
    <text evidence="2">The sequence shown here is derived from an EMBL/GenBank/DDBJ whole genome shotgun (WGS) entry which is preliminary data.</text>
</comment>
<keyword evidence="1" id="KW-1133">Transmembrane helix</keyword>
<accession>A0AAV4SD06</accession>
<sequence>MKLVALGQDGIKTKDCLVNFEWTHREGLSVKRRGLLDGGHGKSNGKRNWFHCDAPEIRFESNANAKSGIEISLLLFSLVCISIYSVYINWWVTSRVIFIIRLRKKFCQKK</sequence>
<evidence type="ECO:0000313" key="3">
    <source>
        <dbReference type="Proteomes" id="UP001054945"/>
    </source>
</evidence>
<dbReference type="Proteomes" id="UP001054945">
    <property type="component" value="Unassembled WGS sequence"/>
</dbReference>
<reference evidence="2 3" key="1">
    <citation type="submission" date="2021-06" db="EMBL/GenBank/DDBJ databases">
        <title>Caerostris extrusa draft genome.</title>
        <authorList>
            <person name="Kono N."/>
            <person name="Arakawa K."/>
        </authorList>
    </citation>
    <scope>NUCLEOTIDE SEQUENCE [LARGE SCALE GENOMIC DNA]</scope>
</reference>
<keyword evidence="1" id="KW-0472">Membrane</keyword>
<dbReference type="EMBL" id="BPLR01009464">
    <property type="protein sequence ID" value="GIY32173.1"/>
    <property type="molecule type" value="Genomic_DNA"/>
</dbReference>
<evidence type="ECO:0000313" key="2">
    <source>
        <dbReference type="EMBL" id="GIY32173.1"/>
    </source>
</evidence>
<keyword evidence="1" id="KW-0812">Transmembrane</keyword>
<evidence type="ECO:0000256" key="1">
    <source>
        <dbReference type="SAM" id="Phobius"/>
    </source>
</evidence>
<dbReference type="AlphaFoldDB" id="A0AAV4SD06"/>
<feature type="transmembrane region" description="Helical" evidence="1">
    <location>
        <begin position="71"/>
        <end position="100"/>
    </location>
</feature>
<gene>
    <name evidence="2" type="ORF">CEXT_263481</name>
</gene>
<proteinExistence type="predicted"/>
<name>A0AAV4SD06_CAEEX</name>
<keyword evidence="3" id="KW-1185">Reference proteome</keyword>
<organism evidence="2 3">
    <name type="scientific">Caerostris extrusa</name>
    <name type="common">Bark spider</name>
    <name type="synonym">Caerostris bankana</name>
    <dbReference type="NCBI Taxonomy" id="172846"/>
    <lineage>
        <taxon>Eukaryota</taxon>
        <taxon>Metazoa</taxon>
        <taxon>Ecdysozoa</taxon>
        <taxon>Arthropoda</taxon>
        <taxon>Chelicerata</taxon>
        <taxon>Arachnida</taxon>
        <taxon>Araneae</taxon>
        <taxon>Araneomorphae</taxon>
        <taxon>Entelegynae</taxon>
        <taxon>Araneoidea</taxon>
        <taxon>Araneidae</taxon>
        <taxon>Caerostris</taxon>
    </lineage>
</organism>
<protein>
    <submittedName>
        <fullName evidence="2">Uncharacterized protein</fullName>
    </submittedName>
</protein>